<protein>
    <recommendedName>
        <fullName evidence="3">ABC transporter ATP-binding protein</fullName>
    </recommendedName>
</protein>
<accession>A0ABS4RW69</accession>
<dbReference type="EMBL" id="JAGIKV010000014">
    <property type="protein sequence ID" value="MBP2247141.1"/>
    <property type="molecule type" value="Genomic_DNA"/>
</dbReference>
<evidence type="ECO:0008006" key="3">
    <source>
        <dbReference type="Google" id="ProtNLM"/>
    </source>
</evidence>
<proteinExistence type="predicted"/>
<organism evidence="1 2">
    <name type="scientific">Paenibacillus xylanexedens</name>
    <dbReference type="NCBI Taxonomy" id="528191"/>
    <lineage>
        <taxon>Bacteria</taxon>
        <taxon>Bacillati</taxon>
        <taxon>Bacillota</taxon>
        <taxon>Bacilli</taxon>
        <taxon>Bacillales</taxon>
        <taxon>Paenibacillaceae</taxon>
        <taxon>Paenibacillus</taxon>
    </lineage>
</organism>
<evidence type="ECO:0000313" key="2">
    <source>
        <dbReference type="Proteomes" id="UP000810207"/>
    </source>
</evidence>
<keyword evidence="2" id="KW-1185">Reference proteome</keyword>
<reference evidence="1 2" key="1">
    <citation type="submission" date="2021-03" db="EMBL/GenBank/DDBJ databases">
        <title>Genomic Encyclopedia of Type Strains, Phase IV (KMG-IV): sequencing the most valuable type-strain genomes for metagenomic binning, comparative biology and taxonomic classification.</title>
        <authorList>
            <person name="Goeker M."/>
        </authorList>
    </citation>
    <scope>NUCLEOTIDE SEQUENCE [LARGE SCALE GENOMIC DNA]</scope>
    <source>
        <strain evidence="1 2">DSM 21292</strain>
    </source>
</reference>
<evidence type="ECO:0000313" key="1">
    <source>
        <dbReference type="EMBL" id="MBP2247141.1"/>
    </source>
</evidence>
<sequence>MAIDYAKYRQQLETMYEDLVTVRRYGDIEIPESGETVPGEYPVHTAVPCRISQKALGTNGQTESVNNIAYETKMFISPLVEIRQGDKCVVTRDGLTREYTAGEPFLYPTHQEISLQREDKA</sequence>
<dbReference type="Gene3D" id="2.40.10.370">
    <property type="entry name" value="Protein of unknown function DUF3599"/>
    <property type="match status" value="1"/>
</dbReference>
<dbReference type="RefSeq" id="WP_342357517.1">
    <property type="nucleotide sequence ID" value="NZ_CBCSLC010000024.1"/>
</dbReference>
<comment type="caution">
    <text evidence="1">The sequence shown here is derived from an EMBL/GenBank/DDBJ whole genome shotgun (WGS) entry which is preliminary data.</text>
</comment>
<name>A0ABS4RW69_PAEXY</name>
<gene>
    <name evidence="1" type="ORF">J2Z28_003792</name>
</gene>
<dbReference type="InterPro" id="IPR038667">
    <property type="entry name" value="XkdH-like_sf"/>
</dbReference>
<dbReference type="Proteomes" id="UP000810207">
    <property type="component" value="Unassembled WGS sequence"/>
</dbReference>